<evidence type="ECO:0000256" key="1">
    <source>
        <dbReference type="SAM" id="SignalP"/>
    </source>
</evidence>
<dbReference type="AlphaFoldDB" id="A0A9P7QG36"/>
<accession>A0A9P7QG36</accession>
<reference evidence="2 3" key="1">
    <citation type="journal article" date="2020" name="bioRxiv">
        <title>Whole genome comparisons of ergot fungi reveals the divergence and evolution of species within the genus Claviceps are the result of varying mechanisms driving genome evolution and host range expansion.</title>
        <authorList>
            <person name="Wyka S.A."/>
            <person name="Mondo S.J."/>
            <person name="Liu M."/>
            <person name="Dettman J."/>
            <person name="Nalam V."/>
            <person name="Broders K.D."/>
        </authorList>
    </citation>
    <scope>NUCLEOTIDE SEQUENCE [LARGE SCALE GENOMIC DNA]</scope>
    <source>
        <strain evidence="2 3">Clav52</strain>
    </source>
</reference>
<name>A0A9P7QG36_9HYPO</name>
<evidence type="ECO:0000313" key="2">
    <source>
        <dbReference type="EMBL" id="KAG6290901.1"/>
    </source>
</evidence>
<dbReference type="Proteomes" id="UP000707071">
    <property type="component" value="Unassembled WGS sequence"/>
</dbReference>
<organism evidence="2 3">
    <name type="scientific">Claviceps aff. purpurea</name>
    <dbReference type="NCBI Taxonomy" id="1967640"/>
    <lineage>
        <taxon>Eukaryota</taxon>
        <taxon>Fungi</taxon>
        <taxon>Dikarya</taxon>
        <taxon>Ascomycota</taxon>
        <taxon>Pezizomycotina</taxon>
        <taxon>Sordariomycetes</taxon>
        <taxon>Hypocreomycetidae</taxon>
        <taxon>Hypocreales</taxon>
        <taxon>Clavicipitaceae</taxon>
        <taxon>Claviceps</taxon>
    </lineage>
</organism>
<protein>
    <submittedName>
        <fullName evidence="2">Uncharacterized protein</fullName>
    </submittedName>
</protein>
<feature type="chain" id="PRO_5040318826" evidence="1">
    <location>
        <begin position="19"/>
        <end position="135"/>
    </location>
</feature>
<evidence type="ECO:0000313" key="3">
    <source>
        <dbReference type="Proteomes" id="UP000707071"/>
    </source>
</evidence>
<comment type="caution">
    <text evidence="2">The sequence shown here is derived from an EMBL/GenBank/DDBJ whole genome shotgun (WGS) entry which is preliminary data.</text>
</comment>
<dbReference type="EMBL" id="SRRH01000335">
    <property type="protein sequence ID" value="KAG6290901.1"/>
    <property type="molecule type" value="Genomic_DNA"/>
</dbReference>
<keyword evidence="1" id="KW-0732">Signal</keyword>
<proteinExistence type="predicted"/>
<gene>
    <name evidence="2" type="ORF">E4U09_004192</name>
</gene>
<feature type="signal peptide" evidence="1">
    <location>
        <begin position="1"/>
        <end position="18"/>
    </location>
</feature>
<sequence>MVFVLGIYLSLWALAAYAKNPLVINLDYLLDPLPPGCDCNGTDFDSSLTEEYLCGDRRLGPMNFTYTVDDDHPLSYPPTGGYLEPPGRAVPRGVLGEVDKRIRVVYRSSRRWFPLSSLTVKIILLRRLLFCVPTS</sequence>
<keyword evidence="3" id="KW-1185">Reference proteome</keyword>